<dbReference type="GO" id="GO:0120251">
    <property type="term" value="P:hydrocarbon biosynthetic process"/>
    <property type="evidence" value="ECO:0007669"/>
    <property type="project" value="UniProtKB-ARBA"/>
</dbReference>
<organism evidence="8">
    <name type="scientific">Euphorbia fischeriana</name>
    <dbReference type="NCBI Taxonomy" id="1035560"/>
    <lineage>
        <taxon>Eukaryota</taxon>
        <taxon>Viridiplantae</taxon>
        <taxon>Streptophyta</taxon>
        <taxon>Embryophyta</taxon>
        <taxon>Tracheophyta</taxon>
        <taxon>Spermatophyta</taxon>
        <taxon>Magnoliopsida</taxon>
        <taxon>eudicotyledons</taxon>
        <taxon>Gunneridae</taxon>
        <taxon>Pentapetalae</taxon>
        <taxon>rosids</taxon>
        <taxon>fabids</taxon>
        <taxon>Malpighiales</taxon>
        <taxon>Euphorbiaceae</taxon>
        <taxon>Euphorbioideae</taxon>
        <taxon>Euphorbieae</taxon>
        <taxon>Euphorbia</taxon>
        <taxon>Euphorbia subgen. Esula</taxon>
        <taxon>Euphorbia sect. Holophyllum</taxon>
    </lineage>
</organism>
<evidence type="ECO:0000256" key="5">
    <source>
        <dbReference type="ARBA" id="ARBA00023239"/>
    </source>
</evidence>
<dbReference type="SUPFAM" id="SSF48576">
    <property type="entry name" value="Terpenoid synthases"/>
    <property type="match status" value="1"/>
</dbReference>
<protein>
    <submittedName>
        <fullName evidence="8">Casbene synthase</fullName>
    </submittedName>
</protein>
<dbReference type="FunFam" id="1.10.600.10:FF:000007">
    <property type="entry name" value="Isoprene synthase, chloroplastic"/>
    <property type="match status" value="1"/>
</dbReference>
<keyword evidence="3" id="KW-0479">Metal-binding</keyword>
<dbReference type="CDD" id="cd00684">
    <property type="entry name" value="Terpene_cyclase_plant_C1"/>
    <property type="match status" value="1"/>
</dbReference>
<dbReference type="InterPro" id="IPR034741">
    <property type="entry name" value="Terpene_cyclase-like_1_C"/>
</dbReference>
<dbReference type="FunFam" id="1.50.10.130:FF:000001">
    <property type="entry name" value="Isoprene synthase, chloroplastic"/>
    <property type="match status" value="1"/>
</dbReference>
<dbReference type="GO" id="GO:0010333">
    <property type="term" value="F:terpene synthase activity"/>
    <property type="evidence" value="ECO:0007669"/>
    <property type="project" value="InterPro"/>
</dbReference>
<evidence type="ECO:0000256" key="1">
    <source>
        <dbReference type="ARBA" id="ARBA00001946"/>
    </source>
</evidence>
<evidence type="ECO:0000313" key="8">
    <source>
        <dbReference type="EMBL" id="AFQ98015.1"/>
    </source>
</evidence>
<dbReference type="InterPro" id="IPR005630">
    <property type="entry name" value="Terpene_synthase_metal-bd"/>
</dbReference>
<dbReference type="InterPro" id="IPR008930">
    <property type="entry name" value="Terpenoid_cyclase/PrenylTrfase"/>
</dbReference>
<sequence length="602" mass="69365">MALQPAIFQSINNQKQTNLLINLSNINSSSININGRTHFSAKTNFAINKPARACLSTKSQQQDRPLANFPATVWGDRFSSMNFNDSKFEWYERQVKVLKENIMVVMVSDSSCDAAEKIVLIDSLCRLGVSYHFEGAIEEELDRIFNAQLQIFYEKDYDLYTISLAFRVLRQHGFKMSTDVFNKFKDTDGKFKSSLLNDAKGLLSLFEATHLSLPGEDILDEAFDFSKAFLQSSAIESFPDLKKHITNALEQPFHYGIPRLEARKFIDLYQNDNSRNDTLLEFAKLDFNRVQLIHQQELNHYSTLWKELNLSSEIPYARDRMAEIYFWASSTYFEPQYAHSRMIIARVVLLISLVDDTIDAYATIDEIHQLADAIERWDISCLDELPDYMKRFYTLLLSTFSDFEKELKDQGKSYSVKFGKEAYQELVRGYYLEAKWLNEGKVPTFDEYLYNGSMTTGLPLVSTVGFMGLEKIKGTEEFDWLKTYPKLSYVSGALIRLVNDLTSHKTEQARGHVASSIDCYMKQHGGTKEEAVKVLEKMARDCWKEMNEELMSPTTQFSVDVLMRIVNLVRLTDVSYKYGDGYTDSQQLKDFVKGLFVDPILL</sequence>
<dbReference type="InterPro" id="IPR036965">
    <property type="entry name" value="Terpene_synth_N_sf"/>
</dbReference>
<dbReference type="PANTHER" id="PTHR31225">
    <property type="entry name" value="OS04G0344100 PROTEIN-RELATED"/>
    <property type="match status" value="1"/>
</dbReference>
<keyword evidence="4" id="KW-0460">Magnesium</keyword>
<dbReference type="InterPro" id="IPR044814">
    <property type="entry name" value="Terpene_cyclase_plant_C1"/>
</dbReference>
<dbReference type="Gene3D" id="1.50.10.130">
    <property type="entry name" value="Terpene synthase, N-terminal domain"/>
    <property type="match status" value="1"/>
</dbReference>
<evidence type="ECO:0000256" key="2">
    <source>
        <dbReference type="ARBA" id="ARBA00006333"/>
    </source>
</evidence>
<comment type="similarity">
    <text evidence="2">Belongs to the terpene synthase family.</text>
</comment>
<dbReference type="Pfam" id="PF01397">
    <property type="entry name" value="Terpene_synth"/>
    <property type="match status" value="1"/>
</dbReference>
<evidence type="ECO:0000259" key="6">
    <source>
        <dbReference type="Pfam" id="PF01397"/>
    </source>
</evidence>
<name>A0A0B4KE90_9ROSI</name>
<dbReference type="InterPro" id="IPR050148">
    <property type="entry name" value="Terpene_synthase-like"/>
</dbReference>
<feature type="domain" description="Terpene synthase N-terminal" evidence="6">
    <location>
        <begin position="74"/>
        <end position="249"/>
    </location>
</feature>
<evidence type="ECO:0000256" key="4">
    <source>
        <dbReference type="ARBA" id="ARBA00022842"/>
    </source>
</evidence>
<dbReference type="PANTHER" id="PTHR31225:SF93">
    <property type="entry name" value="ALPHA-HUMULENE_(-)-(E)-BETA-CARYOPHYLLENE SYNTHASE"/>
    <property type="match status" value="1"/>
</dbReference>
<reference evidence="8" key="1">
    <citation type="submission" date="2011-10" db="EMBL/GenBank/DDBJ databases">
        <title>Cloning of casbene synthase gene from Euphorbia fischeriana.</title>
        <authorList>
            <person name="Liu H."/>
            <person name="Tang Q."/>
            <person name="Yang Y."/>
            <person name="Zhang N."/>
            <person name="Qiu D."/>
        </authorList>
    </citation>
    <scope>NUCLEOTIDE SEQUENCE</scope>
</reference>
<evidence type="ECO:0000256" key="3">
    <source>
        <dbReference type="ARBA" id="ARBA00022723"/>
    </source>
</evidence>
<dbReference type="InterPro" id="IPR001906">
    <property type="entry name" value="Terpene_synth_N"/>
</dbReference>
<dbReference type="SFLD" id="SFLDG01019">
    <property type="entry name" value="Terpene_Cyclase_Like_1_C_Termi"/>
    <property type="match status" value="1"/>
</dbReference>
<accession>A0A0B4KE90</accession>
<keyword evidence="5" id="KW-0456">Lyase</keyword>
<dbReference type="Gene3D" id="1.10.600.10">
    <property type="entry name" value="Farnesyl Diphosphate Synthase"/>
    <property type="match status" value="1"/>
</dbReference>
<dbReference type="AlphaFoldDB" id="A0A0B4KE90"/>
<dbReference type="SFLD" id="SFLDS00005">
    <property type="entry name" value="Isoprenoid_Synthase_Type_I"/>
    <property type="match status" value="1"/>
</dbReference>
<feature type="domain" description="Terpene synthase metal-binding" evidence="7">
    <location>
        <begin position="306"/>
        <end position="545"/>
    </location>
</feature>
<proteinExistence type="evidence at transcript level"/>
<dbReference type="InterPro" id="IPR008949">
    <property type="entry name" value="Isoprenoid_synthase_dom_sf"/>
</dbReference>
<dbReference type="EMBL" id="JN862821">
    <property type="protein sequence ID" value="AFQ98015.1"/>
    <property type="molecule type" value="mRNA"/>
</dbReference>
<comment type="cofactor">
    <cofactor evidence="1">
        <name>Mg(2+)</name>
        <dbReference type="ChEBI" id="CHEBI:18420"/>
    </cofactor>
</comment>
<evidence type="ECO:0000259" key="7">
    <source>
        <dbReference type="Pfam" id="PF03936"/>
    </source>
</evidence>
<dbReference type="SUPFAM" id="SSF48239">
    <property type="entry name" value="Terpenoid cyclases/Protein prenyltransferases"/>
    <property type="match status" value="1"/>
</dbReference>
<dbReference type="GO" id="GO:0016102">
    <property type="term" value="P:diterpenoid biosynthetic process"/>
    <property type="evidence" value="ECO:0007669"/>
    <property type="project" value="InterPro"/>
</dbReference>
<dbReference type="GO" id="GO:0000287">
    <property type="term" value="F:magnesium ion binding"/>
    <property type="evidence" value="ECO:0007669"/>
    <property type="project" value="InterPro"/>
</dbReference>
<dbReference type="Pfam" id="PF03936">
    <property type="entry name" value="Terpene_synth_C"/>
    <property type="match status" value="1"/>
</dbReference>